<dbReference type="GO" id="GO:0005737">
    <property type="term" value="C:cytoplasm"/>
    <property type="evidence" value="ECO:0007669"/>
    <property type="project" value="TreeGrafter"/>
</dbReference>
<organism evidence="1 2">
    <name type="scientific">Rhodopila globiformis</name>
    <name type="common">Rhodopseudomonas globiformis</name>
    <dbReference type="NCBI Taxonomy" id="1071"/>
    <lineage>
        <taxon>Bacteria</taxon>
        <taxon>Pseudomonadati</taxon>
        <taxon>Pseudomonadota</taxon>
        <taxon>Alphaproteobacteria</taxon>
        <taxon>Acetobacterales</taxon>
        <taxon>Acetobacteraceae</taxon>
        <taxon>Rhodopila</taxon>
    </lineage>
</organism>
<dbReference type="EMBL" id="NHRY01000057">
    <property type="protein sequence ID" value="PPQ36477.1"/>
    <property type="molecule type" value="Genomic_DNA"/>
</dbReference>
<evidence type="ECO:0000313" key="2">
    <source>
        <dbReference type="Proteomes" id="UP000239724"/>
    </source>
</evidence>
<dbReference type="OrthoDB" id="9792137at2"/>
<name>A0A2S6NLY6_RHOGL</name>
<dbReference type="InterPro" id="IPR050772">
    <property type="entry name" value="Hydratase-Decarb/MhpD_sf"/>
</dbReference>
<evidence type="ECO:0008006" key="3">
    <source>
        <dbReference type="Google" id="ProtNLM"/>
    </source>
</evidence>
<dbReference type="GO" id="GO:0008684">
    <property type="term" value="F:2-oxopent-4-enoate hydratase activity"/>
    <property type="evidence" value="ECO:0007669"/>
    <property type="project" value="TreeGrafter"/>
</dbReference>
<dbReference type="PANTHER" id="PTHR30143:SF0">
    <property type="entry name" value="2-KETO-4-PENTENOATE HYDRATASE"/>
    <property type="match status" value="1"/>
</dbReference>
<gene>
    <name evidence="1" type="ORF">CCS01_05045</name>
</gene>
<dbReference type="RefSeq" id="WP_104517757.1">
    <property type="nucleotide sequence ID" value="NZ_NHRY01000057.1"/>
</dbReference>
<dbReference type="AlphaFoldDB" id="A0A2S6NLY6"/>
<dbReference type="PANTHER" id="PTHR30143">
    <property type="entry name" value="ACID HYDRATASE"/>
    <property type="match status" value="1"/>
</dbReference>
<dbReference type="InterPro" id="IPR036663">
    <property type="entry name" value="Fumarylacetoacetase_C_sf"/>
</dbReference>
<accession>A0A2S6NLY6</accession>
<sequence>MAFDPAPAAAALRRIRQERAIVSGLPAGIAPRTEAEGAAVQLALARLAGAIPPCGFKIGATGSRMQAYLGVNEPIAGFMRAADVHQGRADLRFADFVRPGAECEVAVRLATDLPPGPCSLDQALAAVGDFVAAIEIVENRYGDLAQVGMPTLVADQMYHAAAVVGDQGEVDWRRLDIAALGGRISLDDGSGDQGITTDLLGHPLNGLAWLAGSSVAAAFGGLKAGQVVMLGSVTPPVWLTGPAIVTVEFPPLPAVTLRLA</sequence>
<proteinExistence type="predicted"/>
<evidence type="ECO:0000313" key="1">
    <source>
        <dbReference type="EMBL" id="PPQ36477.1"/>
    </source>
</evidence>
<comment type="caution">
    <text evidence="1">The sequence shown here is derived from an EMBL/GenBank/DDBJ whole genome shotgun (WGS) entry which is preliminary data.</text>
</comment>
<protein>
    <recommendedName>
        <fullName evidence="3">Fumarylacetoacetase-like C-terminal domain-containing protein</fullName>
    </recommendedName>
</protein>
<dbReference type="SUPFAM" id="SSF56529">
    <property type="entry name" value="FAH"/>
    <property type="match status" value="1"/>
</dbReference>
<dbReference type="Gene3D" id="3.90.850.10">
    <property type="entry name" value="Fumarylacetoacetase-like, C-terminal domain"/>
    <property type="match status" value="1"/>
</dbReference>
<keyword evidence="2" id="KW-1185">Reference proteome</keyword>
<dbReference type="Proteomes" id="UP000239724">
    <property type="component" value="Unassembled WGS sequence"/>
</dbReference>
<reference evidence="1 2" key="1">
    <citation type="journal article" date="2018" name="Arch. Microbiol.">
        <title>New insights into the metabolic potential of the phototrophic purple bacterium Rhodopila globiformis DSM 161(T) from its draft genome sequence and evidence for a vanadium-dependent nitrogenase.</title>
        <authorList>
            <person name="Imhoff J.F."/>
            <person name="Rahn T."/>
            <person name="Kunzel S."/>
            <person name="Neulinger S.C."/>
        </authorList>
    </citation>
    <scope>NUCLEOTIDE SEQUENCE [LARGE SCALE GENOMIC DNA]</scope>
    <source>
        <strain evidence="1 2">DSM 161</strain>
    </source>
</reference>